<proteinExistence type="predicted"/>
<keyword evidence="3" id="KW-1185">Reference proteome</keyword>
<dbReference type="EMBL" id="BRXU01000067">
    <property type="protein sequence ID" value="GLC62611.1"/>
    <property type="molecule type" value="Genomic_DNA"/>
</dbReference>
<dbReference type="AlphaFoldDB" id="A0A9W6FBK3"/>
<accession>A0A9W6FBK3</accession>
<evidence type="ECO:0000313" key="3">
    <source>
        <dbReference type="Proteomes" id="UP001165080"/>
    </source>
</evidence>
<sequence length="118" mass="12642">MNSVPSVVRPAGQPDLVAEAAKVFGNTVRLSIINALRQGPALRADLVERTGLPAKTLGAQLTELEAMDAVKAEAQQSRGRPMLYYANHARLERLLSALAQYVLADVRSAGAETPIEPH</sequence>
<evidence type="ECO:0000259" key="1">
    <source>
        <dbReference type="SMART" id="SM00418"/>
    </source>
</evidence>
<dbReference type="InterPro" id="IPR001845">
    <property type="entry name" value="HTH_ArsR_DNA-bd_dom"/>
</dbReference>
<dbReference type="InterPro" id="IPR036388">
    <property type="entry name" value="WH-like_DNA-bd_sf"/>
</dbReference>
<evidence type="ECO:0000313" key="2">
    <source>
        <dbReference type="EMBL" id="GLC62611.1"/>
    </source>
</evidence>
<gene>
    <name evidence="2" type="primary">PLESTB003744</name>
    <name evidence="2" type="ORF">PLESTB_001919100</name>
</gene>
<protein>
    <recommendedName>
        <fullName evidence="1">HTH arsR-type domain-containing protein</fullName>
    </recommendedName>
</protein>
<reference evidence="2 3" key="1">
    <citation type="journal article" date="2023" name="Commun. Biol.">
        <title>Reorganization of the ancestral sex-determining regions during the evolution of trioecy in Pleodorina starrii.</title>
        <authorList>
            <person name="Takahashi K."/>
            <person name="Suzuki S."/>
            <person name="Kawai-Toyooka H."/>
            <person name="Yamamoto K."/>
            <person name="Hamaji T."/>
            <person name="Ootsuki R."/>
            <person name="Yamaguchi H."/>
            <person name="Kawachi M."/>
            <person name="Higashiyama T."/>
            <person name="Nozaki H."/>
        </authorList>
    </citation>
    <scope>NUCLEOTIDE SEQUENCE [LARGE SCALE GENOMIC DNA]</scope>
    <source>
        <strain evidence="2 3">NIES-4479</strain>
    </source>
</reference>
<dbReference type="Gene3D" id="1.10.10.10">
    <property type="entry name" value="Winged helix-like DNA-binding domain superfamily/Winged helix DNA-binding domain"/>
    <property type="match status" value="1"/>
</dbReference>
<dbReference type="SUPFAM" id="SSF46785">
    <property type="entry name" value="Winged helix' DNA-binding domain"/>
    <property type="match status" value="1"/>
</dbReference>
<dbReference type="GO" id="GO:0003700">
    <property type="term" value="F:DNA-binding transcription factor activity"/>
    <property type="evidence" value="ECO:0007669"/>
    <property type="project" value="InterPro"/>
</dbReference>
<dbReference type="InterPro" id="IPR041614">
    <property type="entry name" value="DprA_WH"/>
</dbReference>
<comment type="caution">
    <text evidence="2">The sequence shown here is derived from an EMBL/GenBank/DDBJ whole genome shotgun (WGS) entry which is preliminary data.</text>
</comment>
<dbReference type="Proteomes" id="UP001165080">
    <property type="component" value="Unassembled WGS sequence"/>
</dbReference>
<name>A0A9W6FBK3_9CHLO</name>
<dbReference type="Pfam" id="PF17782">
    <property type="entry name" value="WHD_DprA"/>
    <property type="match status" value="1"/>
</dbReference>
<dbReference type="InterPro" id="IPR036390">
    <property type="entry name" value="WH_DNA-bd_sf"/>
</dbReference>
<organism evidence="2 3">
    <name type="scientific">Pleodorina starrii</name>
    <dbReference type="NCBI Taxonomy" id="330485"/>
    <lineage>
        <taxon>Eukaryota</taxon>
        <taxon>Viridiplantae</taxon>
        <taxon>Chlorophyta</taxon>
        <taxon>core chlorophytes</taxon>
        <taxon>Chlorophyceae</taxon>
        <taxon>CS clade</taxon>
        <taxon>Chlamydomonadales</taxon>
        <taxon>Volvocaceae</taxon>
        <taxon>Pleodorina</taxon>
    </lineage>
</organism>
<dbReference type="SMART" id="SM00418">
    <property type="entry name" value="HTH_ARSR"/>
    <property type="match status" value="1"/>
</dbReference>
<feature type="domain" description="HTH arsR-type" evidence="1">
    <location>
        <begin position="19"/>
        <end position="100"/>
    </location>
</feature>